<reference evidence="1" key="1">
    <citation type="submission" date="2020-05" db="EMBL/GenBank/DDBJ databases">
        <authorList>
            <person name="Chiriac C."/>
            <person name="Salcher M."/>
            <person name="Ghai R."/>
            <person name="Kavagutti S V."/>
        </authorList>
    </citation>
    <scope>NUCLEOTIDE SEQUENCE</scope>
</reference>
<protein>
    <submittedName>
        <fullName evidence="1">Unannotated protein</fullName>
    </submittedName>
</protein>
<organism evidence="1">
    <name type="scientific">freshwater metagenome</name>
    <dbReference type="NCBI Taxonomy" id="449393"/>
    <lineage>
        <taxon>unclassified sequences</taxon>
        <taxon>metagenomes</taxon>
        <taxon>ecological metagenomes</taxon>
    </lineage>
</organism>
<sequence length="41" mass="4408">MDKQQYTAPSIEDLGTIEELTMASSFSFKADNRTGLPVAGS</sequence>
<evidence type="ECO:0000313" key="1">
    <source>
        <dbReference type="EMBL" id="CAB4949790.1"/>
    </source>
</evidence>
<gene>
    <name evidence="1" type="ORF">UFOPK3564_03426</name>
</gene>
<accession>A0A6J7K193</accession>
<dbReference type="EMBL" id="CAFBMK010000329">
    <property type="protein sequence ID" value="CAB4949790.1"/>
    <property type="molecule type" value="Genomic_DNA"/>
</dbReference>
<name>A0A6J7K193_9ZZZZ</name>
<proteinExistence type="predicted"/>
<dbReference type="AlphaFoldDB" id="A0A6J7K193"/>